<dbReference type="PANTHER" id="PTHR11750">
    <property type="entry name" value="PROTEIN N-TERMINAL AMIDASE"/>
    <property type="match status" value="1"/>
</dbReference>
<dbReference type="GO" id="GO:0008418">
    <property type="term" value="F:protein-N-terminal asparagine amidohydrolase activity"/>
    <property type="evidence" value="ECO:0007669"/>
    <property type="project" value="InterPro"/>
</dbReference>
<dbReference type="PANTHER" id="PTHR11750:SF26">
    <property type="entry name" value="PROTEIN N-TERMINAL AMIDASE"/>
    <property type="match status" value="1"/>
</dbReference>
<dbReference type="Proteomes" id="UP000319257">
    <property type="component" value="Unassembled WGS sequence"/>
</dbReference>
<evidence type="ECO:0000313" key="4">
    <source>
        <dbReference type="Proteomes" id="UP000319257"/>
    </source>
</evidence>
<name>A0A507ASK4_9PEZI</name>
<dbReference type="RefSeq" id="XP_030991387.1">
    <property type="nucleotide sequence ID" value="XM_031144082.1"/>
</dbReference>
<dbReference type="Gene3D" id="3.60.110.10">
    <property type="entry name" value="Carbon-nitrogen hydrolase"/>
    <property type="match status" value="1"/>
</dbReference>
<evidence type="ECO:0000259" key="2">
    <source>
        <dbReference type="PROSITE" id="PS50263"/>
    </source>
</evidence>
<feature type="region of interest" description="Disordered" evidence="1">
    <location>
        <begin position="289"/>
        <end position="351"/>
    </location>
</feature>
<gene>
    <name evidence="3" type="ORF">E0L32_009149</name>
</gene>
<sequence>MRIGCLQFAPNVGDVDNNIRRADQVLSRAKQDDLYNLDMIVLPELAFSGYNFKSLQHISDFLEPTTSGISGLWARTVALKYGCTVAVGYPEKVDVSTDWPTSPRYYNSLVVVNDDGETVANYRKTFLYYTDETWALEGSGFYDEIIPGLGSVAMGICMDINPYKFEAPWHAFEFAFHILEVEASLVIISMAWLTREEAEVFSRFGQDPDMETVTYWIQRLEPVIRAETEEEIIVVFCNRCGVEDDAVYAGTSTVIGIHHGEVKLYGILGRGEEELLVVDTDRPPFAKLVKLPEDEADSVANDRGSAPDNAEREAQEATDDGDDSRDPSAHSEDPLYRGNTGDAEHRADDNNIISDGLMTTIEKEDLNIAATTKSEQQVVNAGTDIPKYPSPVCPSPRSSIALQNPVLSPSTPGGSSSPQSRRRSRLSWCLSEQEAIASVLPVMSDTNMAAG</sequence>
<dbReference type="CDD" id="cd07566">
    <property type="entry name" value="ScNTA1_like"/>
    <property type="match status" value="1"/>
</dbReference>
<accession>A0A507ASK4</accession>
<organism evidence="3 4">
    <name type="scientific">Thyridium curvatum</name>
    <dbReference type="NCBI Taxonomy" id="1093900"/>
    <lineage>
        <taxon>Eukaryota</taxon>
        <taxon>Fungi</taxon>
        <taxon>Dikarya</taxon>
        <taxon>Ascomycota</taxon>
        <taxon>Pezizomycotina</taxon>
        <taxon>Sordariomycetes</taxon>
        <taxon>Sordariomycetidae</taxon>
        <taxon>Thyridiales</taxon>
        <taxon>Thyridiaceae</taxon>
        <taxon>Thyridium</taxon>
    </lineage>
</organism>
<dbReference type="GO" id="GO:0070773">
    <property type="term" value="F:protein-N-terminal glutamine amidohydrolase activity"/>
    <property type="evidence" value="ECO:0007669"/>
    <property type="project" value="InterPro"/>
</dbReference>
<dbReference type="PROSITE" id="PS50263">
    <property type="entry name" value="CN_HYDROLASE"/>
    <property type="match status" value="1"/>
</dbReference>
<proteinExistence type="predicted"/>
<dbReference type="GeneID" id="41976596"/>
<feature type="domain" description="CN hydrolase" evidence="2">
    <location>
        <begin position="1"/>
        <end position="282"/>
    </location>
</feature>
<evidence type="ECO:0000256" key="1">
    <source>
        <dbReference type="SAM" id="MobiDB-lite"/>
    </source>
</evidence>
<reference evidence="3 4" key="1">
    <citation type="submission" date="2019-06" db="EMBL/GenBank/DDBJ databases">
        <title>Draft genome sequence of the filamentous fungus Phialemoniopsis curvata isolated from diesel fuel.</title>
        <authorList>
            <person name="Varaljay V.A."/>
            <person name="Lyon W.J."/>
            <person name="Crouch A.L."/>
            <person name="Drake C.E."/>
            <person name="Hollomon J.M."/>
            <person name="Nadeau L.J."/>
            <person name="Nunn H.S."/>
            <person name="Stevenson B.S."/>
            <person name="Bojanowski C.L."/>
            <person name="Crookes-Goodson W.J."/>
        </authorList>
    </citation>
    <scope>NUCLEOTIDE SEQUENCE [LARGE SCALE GENOMIC DNA]</scope>
    <source>
        <strain evidence="3 4">D216</strain>
    </source>
</reference>
<dbReference type="STRING" id="1093900.A0A507ASK4"/>
<dbReference type="InterPro" id="IPR003010">
    <property type="entry name" value="C-N_Hydrolase"/>
</dbReference>
<keyword evidence="4" id="KW-1185">Reference proteome</keyword>
<dbReference type="OrthoDB" id="201515at2759"/>
<dbReference type="Pfam" id="PF00795">
    <property type="entry name" value="CN_hydrolase"/>
    <property type="match status" value="1"/>
</dbReference>
<dbReference type="GO" id="GO:0030163">
    <property type="term" value="P:protein catabolic process"/>
    <property type="evidence" value="ECO:0007669"/>
    <property type="project" value="TreeGrafter"/>
</dbReference>
<dbReference type="SUPFAM" id="SSF56317">
    <property type="entry name" value="Carbon-nitrogen hydrolase"/>
    <property type="match status" value="1"/>
</dbReference>
<comment type="caution">
    <text evidence="3">The sequence shown here is derived from an EMBL/GenBank/DDBJ whole genome shotgun (WGS) entry which is preliminary data.</text>
</comment>
<dbReference type="InterPro" id="IPR039703">
    <property type="entry name" value="Nta1"/>
</dbReference>
<feature type="compositionally biased region" description="Low complexity" evidence="1">
    <location>
        <begin position="405"/>
        <end position="419"/>
    </location>
</feature>
<feature type="compositionally biased region" description="Basic and acidic residues" evidence="1">
    <location>
        <begin position="324"/>
        <end position="335"/>
    </location>
</feature>
<evidence type="ECO:0000313" key="3">
    <source>
        <dbReference type="EMBL" id="TPX09676.1"/>
    </source>
</evidence>
<dbReference type="InterPro" id="IPR036526">
    <property type="entry name" value="C-N_Hydrolase_sf"/>
</dbReference>
<dbReference type="EMBL" id="SKBQ01000064">
    <property type="protein sequence ID" value="TPX09676.1"/>
    <property type="molecule type" value="Genomic_DNA"/>
</dbReference>
<dbReference type="InParanoid" id="A0A507ASK4"/>
<dbReference type="AlphaFoldDB" id="A0A507ASK4"/>
<protein>
    <recommendedName>
        <fullName evidence="2">CN hydrolase domain-containing protein</fullName>
    </recommendedName>
</protein>
<feature type="region of interest" description="Disordered" evidence="1">
    <location>
        <begin position="389"/>
        <end position="427"/>
    </location>
</feature>